<reference evidence="2 3" key="1">
    <citation type="journal article" date="2017" name="Nat. Commun.">
        <title>Genome assembly with in vitro proximity ligation data and whole-genome triplication in lettuce.</title>
        <authorList>
            <person name="Reyes-Chin-Wo S."/>
            <person name="Wang Z."/>
            <person name="Yang X."/>
            <person name="Kozik A."/>
            <person name="Arikit S."/>
            <person name="Song C."/>
            <person name="Xia L."/>
            <person name="Froenicke L."/>
            <person name="Lavelle D.O."/>
            <person name="Truco M.J."/>
            <person name="Xia R."/>
            <person name="Zhu S."/>
            <person name="Xu C."/>
            <person name="Xu H."/>
            <person name="Xu X."/>
            <person name="Cox K."/>
            <person name="Korf I."/>
            <person name="Meyers B.C."/>
            <person name="Michelmore R.W."/>
        </authorList>
    </citation>
    <scope>NUCLEOTIDE SEQUENCE [LARGE SCALE GENOMIC DNA]</scope>
    <source>
        <strain evidence="3">cv. Salinas</strain>
        <tissue evidence="2">Seedlings</tissue>
    </source>
</reference>
<evidence type="ECO:0000256" key="1">
    <source>
        <dbReference type="SAM" id="MobiDB-lite"/>
    </source>
</evidence>
<proteinExistence type="predicted"/>
<feature type="region of interest" description="Disordered" evidence="1">
    <location>
        <begin position="216"/>
        <end position="303"/>
    </location>
</feature>
<evidence type="ECO:0000313" key="2">
    <source>
        <dbReference type="EMBL" id="KAJ0206998.1"/>
    </source>
</evidence>
<name>A0A9R1VJ61_LACSA</name>
<feature type="compositionally biased region" description="Basic and acidic residues" evidence="1">
    <location>
        <begin position="294"/>
        <end position="303"/>
    </location>
</feature>
<accession>A0A9R1VJ61</accession>
<comment type="caution">
    <text evidence="2">The sequence shown here is derived from an EMBL/GenBank/DDBJ whole genome shotgun (WGS) entry which is preliminary data.</text>
</comment>
<keyword evidence="3" id="KW-1185">Reference proteome</keyword>
<protein>
    <submittedName>
        <fullName evidence="2">Uncharacterized protein</fullName>
    </submittedName>
</protein>
<gene>
    <name evidence="2" type="ORF">LSAT_V11C500236450</name>
</gene>
<feature type="compositionally biased region" description="Acidic residues" evidence="1">
    <location>
        <begin position="270"/>
        <end position="280"/>
    </location>
</feature>
<sequence>MDDDDEDSPLTKRHLKIVTDKIDQLLSSSSFGPYSEATLKAFFSSVVKEHDTSISIVAKAIDASTSQCEKASLAVEASTKECKDATAKVEKLISNAQILLYSLRAATQKNAQTVNASVDTLTRSLEAEPTQLEVVQKSIETANEELHTKVDTRLTQLEAELAVKNKVMDELDKRTSLLKIQNLKLRTATKEHDDLKFERELRPALDILSRIKGVPKTTVLPTQAGEKNSQGKTDKTQPPPPPETKATARPKDNVALASKSEKKKRKIGEDDVDEDDDVEDIMTGSPSKPNQKFKPSDQELQEKMDLLEKDMKEKELLEKTKLIFLEWTIESL</sequence>
<dbReference type="AlphaFoldDB" id="A0A9R1VJ61"/>
<evidence type="ECO:0000313" key="3">
    <source>
        <dbReference type="Proteomes" id="UP000235145"/>
    </source>
</evidence>
<dbReference type="Proteomes" id="UP000235145">
    <property type="component" value="Unassembled WGS sequence"/>
</dbReference>
<dbReference type="EMBL" id="NBSK02000005">
    <property type="protein sequence ID" value="KAJ0206998.1"/>
    <property type="molecule type" value="Genomic_DNA"/>
</dbReference>
<organism evidence="2 3">
    <name type="scientific">Lactuca sativa</name>
    <name type="common">Garden lettuce</name>
    <dbReference type="NCBI Taxonomy" id="4236"/>
    <lineage>
        <taxon>Eukaryota</taxon>
        <taxon>Viridiplantae</taxon>
        <taxon>Streptophyta</taxon>
        <taxon>Embryophyta</taxon>
        <taxon>Tracheophyta</taxon>
        <taxon>Spermatophyta</taxon>
        <taxon>Magnoliopsida</taxon>
        <taxon>eudicotyledons</taxon>
        <taxon>Gunneridae</taxon>
        <taxon>Pentapetalae</taxon>
        <taxon>asterids</taxon>
        <taxon>campanulids</taxon>
        <taxon>Asterales</taxon>
        <taxon>Asteraceae</taxon>
        <taxon>Cichorioideae</taxon>
        <taxon>Cichorieae</taxon>
        <taxon>Lactucinae</taxon>
        <taxon>Lactuca</taxon>
    </lineage>
</organism>
<feature type="compositionally biased region" description="Polar residues" evidence="1">
    <location>
        <begin position="219"/>
        <end position="231"/>
    </location>
</feature>